<sequence length="117" mass="13263">MFKAVFSFNGRIRRTEYALTQIFYLIFLYTIMAAAEAPGNELIGLLLLLPIYILIAQGAKRCHDKGKSGWWMLVPFYGFVMLFGAGDYGPNEYGDNPKGEGNDEFQDPFTSEFQSKI</sequence>
<reference evidence="4 5" key="3">
    <citation type="submission" date="2019-03" db="EMBL/GenBank/DDBJ databases">
        <title>Genomic Encyclopedia of Type Strains, Phase IV (KMG-IV): sequencing the most valuable type-strain genomes for metagenomic binning, comparative biology and taxonomic classification.</title>
        <authorList>
            <person name="Goeker M."/>
        </authorList>
    </citation>
    <scope>NUCLEOTIDE SEQUENCE [LARGE SCALE GENOMIC DNA]</scope>
    <source>
        <strain evidence="4 5">DSM 103236</strain>
    </source>
</reference>
<dbReference type="EMBL" id="SLWO01000007">
    <property type="protein sequence ID" value="TCO21589.1"/>
    <property type="molecule type" value="Genomic_DNA"/>
</dbReference>
<keyword evidence="3" id="KW-0031">Aminopeptidase</keyword>
<reference evidence="3" key="4">
    <citation type="submission" date="2024-05" db="EMBL/GenBank/DDBJ databases">
        <authorList>
            <person name="Sun Q."/>
            <person name="Zhou Y."/>
        </authorList>
    </citation>
    <scope>NUCLEOTIDE SEQUENCE</scope>
    <source>
        <strain evidence="3">CGMCC 1.15644</strain>
    </source>
</reference>
<dbReference type="PANTHER" id="PTHR34980">
    <property type="entry name" value="INNER MEMBRANE PROTEIN-RELATED-RELATED"/>
    <property type="match status" value="1"/>
</dbReference>
<feature type="compositionally biased region" description="Polar residues" evidence="1">
    <location>
        <begin position="108"/>
        <end position="117"/>
    </location>
</feature>
<protein>
    <submittedName>
        <fullName evidence="3">Aminopeptidase</fullName>
    </submittedName>
    <submittedName>
        <fullName evidence="4">Uncharacterized membrane protein YhaH (DUF805 family)</fullName>
    </submittedName>
</protein>
<accession>A0A4R2H687</accession>
<dbReference type="GO" id="GO:0005886">
    <property type="term" value="C:plasma membrane"/>
    <property type="evidence" value="ECO:0007669"/>
    <property type="project" value="TreeGrafter"/>
</dbReference>
<gene>
    <name evidence="4" type="ORF">EV200_107185</name>
    <name evidence="3" type="ORF">GCM10011413_01750</name>
</gene>
<evidence type="ECO:0000313" key="4">
    <source>
        <dbReference type="EMBL" id="TCO21589.1"/>
    </source>
</evidence>
<dbReference type="EMBL" id="BMJO01000001">
    <property type="protein sequence ID" value="GGE39690.1"/>
    <property type="molecule type" value="Genomic_DNA"/>
</dbReference>
<keyword evidence="2" id="KW-0812">Transmembrane</keyword>
<dbReference type="AlphaFoldDB" id="A0A4R2H687"/>
<dbReference type="RefSeq" id="WP_132535067.1">
    <property type="nucleotide sequence ID" value="NZ_BMJO01000001.1"/>
</dbReference>
<dbReference type="Proteomes" id="UP000295684">
    <property type="component" value="Unassembled WGS sequence"/>
</dbReference>
<dbReference type="Proteomes" id="UP000622648">
    <property type="component" value="Unassembled WGS sequence"/>
</dbReference>
<dbReference type="GO" id="GO:0004177">
    <property type="term" value="F:aminopeptidase activity"/>
    <property type="evidence" value="ECO:0007669"/>
    <property type="project" value="UniProtKB-KW"/>
</dbReference>
<evidence type="ECO:0000313" key="5">
    <source>
        <dbReference type="Proteomes" id="UP000295684"/>
    </source>
</evidence>
<feature type="transmembrane region" description="Helical" evidence="2">
    <location>
        <begin position="70"/>
        <end position="89"/>
    </location>
</feature>
<name>A0A4R2H687_9SPHI</name>
<feature type="transmembrane region" description="Helical" evidence="2">
    <location>
        <begin position="41"/>
        <end position="58"/>
    </location>
</feature>
<dbReference type="PANTHER" id="PTHR34980:SF3">
    <property type="entry name" value="BLR8105 PROTEIN"/>
    <property type="match status" value="1"/>
</dbReference>
<evidence type="ECO:0000313" key="6">
    <source>
        <dbReference type="Proteomes" id="UP000622648"/>
    </source>
</evidence>
<keyword evidence="6" id="KW-1185">Reference proteome</keyword>
<dbReference type="InterPro" id="IPR008523">
    <property type="entry name" value="DUF805"/>
</dbReference>
<proteinExistence type="predicted"/>
<reference evidence="3" key="1">
    <citation type="journal article" date="2014" name="Int. J. Syst. Evol. Microbiol.">
        <title>Complete genome of a new Firmicutes species belonging to the dominant human colonic microbiota ('Ruminococcus bicirculans') reveals two chromosomes and a selective capacity to utilize plant glucans.</title>
        <authorList>
            <consortium name="NISC Comparative Sequencing Program"/>
            <person name="Wegmann U."/>
            <person name="Louis P."/>
            <person name="Goesmann A."/>
            <person name="Henrissat B."/>
            <person name="Duncan S.H."/>
            <person name="Flint H.J."/>
        </authorList>
    </citation>
    <scope>NUCLEOTIDE SEQUENCE</scope>
    <source>
        <strain evidence="3">CGMCC 1.15644</strain>
    </source>
</reference>
<feature type="transmembrane region" description="Helical" evidence="2">
    <location>
        <begin position="17"/>
        <end position="35"/>
    </location>
</feature>
<dbReference type="Pfam" id="PF05656">
    <property type="entry name" value="DUF805"/>
    <property type="match status" value="1"/>
</dbReference>
<reference evidence="6" key="2">
    <citation type="journal article" date="2019" name="Int. J. Syst. Evol. Microbiol.">
        <title>The Global Catalogue of Microorganisms (GCM) 10K type strain sequencing project: providing services to taxonomists for standard genome sequencing and annotation.</title>
        <authorList>
            <consortium name="The Broad Institute Genomics Platform"/>
            <consortium name="The Broad Institute Genome Sequencing Center for Infectious Disease"/>
            <person name="Wu L."/>
            <person name="Ma J."/>
        </authorList>
    </citation>
    <scope>NUCLEOTIDE SEQUENCE [LARGE SCALE GENOMIC DNA]</scope>
    <source>
        <strain evidence="6">CGMCC 1.15644</strain>
    </source>
</reference>
<dbReference type="OrthoDB" id="9812349at2"/>
<comment type="caution">
    <text evidence="4">The sequence shown here is derived from an EMBL/GenBank/DDBJ whole genome shotgun (WGS) entry which is preliminary data.</text>
</comment>
<keyword evidence="2" id="KW-0472">Membrane</keyword>
<feature type="region of interest" description="Disordered" evidence="1">
    <location>
        <begin position="93"/>
        <end position="117"/>
    </location>
</feature>
<organism evidence="4 5">
    <name type="scientific">Pedobacter psychrotolerans</name>
    <dbReference type="NCBI Taxonomy" id="1843235"/>
    <lineage>
        <taxon>Bacteria</taxon>
        <taxon>Pseudomonadati</taxon>
        <taxon>Bacteroidota</taxon>
        <taxon>Sphingobacteriia</taxon>
        <taxon>Sphingobacteriales</taxon>
        <taxon>Sphingobacteriaceae</taxon>
        <taxon>Pedobacter</taxon>
    </lineage>
</organism>
<evidence type="ECO:0000256" key="1">
    <source>
        <dbReference type="SAM" id="MobiDB-lite"/>
    </source>
</evidence>
<evidence type="ECO:0000256" key="2">
    <source>
        <dbReference type="SAM" id="Phobius"/>
    </source>
</evidence>
<keyword evidence="2" id="KW-1133">Transmembrane helix</keyword>
<evidence type="ECO:0000313" key="3">
    <source>
        <dbReference type="EMBL" id="GGE39690.1"/>
    </source>
</evidence>
<keyword evidence="3" id="KW-0378">Hydrolase</keyword>
<keyword evidence="3" id="KW-0645">Protease</keyword>